<dbReference type="InterPro" id="IPR012341">
    <property type="entry name" value="6hp_glycosidase-like_sf"/>
</dbReference>
<feature type="domain" description="Bacterial alpha-L-rhamnosidase N-terminal" evidence="2">
    <location>
        <begin position="76"/>
        <end position="220"/>
    </location>
</feature>
<sequence length="841" mass="91631">MTPPASPSTAAPSHHTPDWPRLWKGHWIWVADPGTSQGNPISPDRRERPPALALFRKPLILDRVPDRFDARLTADSRYRLRVNGRIIGRGPVRGQPRRLSFDTYDIAPYLQTGANVIALEVRYYGRANSLWMPAVGNATLGRSGVAVFEGHYTDASGAQVWVTSDDSWAAQLCAGMRDDAHDPDASLVGGGVAAESFDARGRAGDWAQLGFDDSSWPRALKITPIHMGGPGRSRPPSDPYGALLPHGLAPMSCEVIAPRSVTVQAAQGAIDTALAAPAARVEASVLQAQTLSNQSCALPAATLDKGEHHRVIVDMGRMVAGYVAFTIAAEQGARLDISYLEAPIREAAHFGAHGGTRYVARGTQDHFETFDRQGFRYVVLISDTAFTLQDLHCIEALYPWRGAHDFVSSDTGLDRLYAASKRTVALNSWDCFIDCPSREQRAWAGDSVVHVLTHLACNDDIALCWRNLELAASPRSDGILPMSVAGDVEFGEGFTIPDWSLHWLHALFETYLHSGDVARTRALMGPAEGILRWYLPFLDDSGLLTDVTEWNLVDWSAIDTTATSAALNGLWARGLREFAQMARDLGDLGRATWAQDLYAGVQRGFEGFWDAARGLYVDRLVDGVSQPATNQISTALALVAGLVPPDRQPRAAEAMTRNLVERSWLFKRPEDPADDTGARFRSVITSRFTPDWDVSRDVVRAQPFMSYVVHDALAVAGRSDLLPAQLRRWDSLIAQGYDSFNEIWTGNSHAHGWSSTPARDLVGQVLGVRPAQAGFTRARIAPCLGDLTHLRASVPTPQGPISMHLEGGTLRIDSPVPVDLVPPAQGWGTLEVICPQALSAP</sequence>
<dbReference type="Pfam" id="PF05592">
    <property type="entry name" value="Bac_rhamnosid"/>
    <property type="match status" value="1"/>
</dbReference>
<dbReference type="SUPFAM" id="SSF48208">
    <property type="entry name" value="Six-hairpin glycosidases"/>
    <property type="match status" value="1"/>
</dbReference>
<feature type="domain" description="Alpha-L-rhamnosidase C-terminal" evidence="4">
    <location>
        <begin position="767"/>
        <end position="818"/>
    </location>
</feature>
<dbReference type="PANTHER" id="PTHR34987:SF2">
    <property type="entry name" value="B, PUTATIVE (AFU_ORTHOLOGUE AFUA_7G05040)-RELATED"/>
    <property type="match status" value="1"/>
</dbReference>
<dbReference type="Proteomes" id="UP000193862">
    <property type="component" value="Unassembled WGS sequence"/>
</dbReference>
<organism evidence="5 6">
    <name type="scientific">Aquimixticola soesokkakensis</name>
    <dbReference type="NCBI Taxonomy" id="1519096"/>
    <lineage>
        <taxon>Bacteria</taxon>
        <taxon>Pseudomonadati</taxon>
        <taxon>Pseudomonadota</taxon>
        <taxon>Alphaproteobacteria</taxon>
        <taxon>Rhodobacterales</taxon>
        <taxon>Paracoccaceae</taxon>
        <taxon>Aquimixticola</taxon>
    </lineage>
</organism>
<dbReference type="Gene3D" id="2.60.420.10">
    <property type="entry name" value="Maltose phosphorylase, domain 3"/>
    <property type="match status" value="1"/>
</dbReference>
<evidence type="ECO:0000259" key="3">
    <source>
        <dbReference type="Pfam" id="PF17389"/>
    </source>
</evidence>
<dbReference type="Pfam" id="PF08531">
    <property type="entry name" value="Bac_rhamnosid_N"/>
    <property type="match status" value="1"/>
</dbReference>
<feature type="domain" description="Alpha-L-rhamnosidase six-hairpin glycosidase" evidence="3">
    <location>
        <begin position="405"/>
        <end position="660"/>
    </location>
</feature>
<evidence type="ECO:0000313" key="5">
    <source>
        <dbReference type="EMBL" id="SLN60294.1"/>
    </source>
</evidence>
<keyword evidence="6" id="KW-1185">Reference proteome</keyword>
<dbReference type="AlphaFoldDB" id="A0A1Y5TEU0"/>
<gene>
    <name evidence="5" type="ORF">AQS8620_02713</name>
</gene>
<dbReference type="InterPro" id="IPR035398">
    <property type="entry name" value="Bac_rhamnosid_C"/>
</dbReference>
<dbReference type="InterPro" id="IPR035396">
    <property type="entry name" value="Bac_rhamnosid6H"/>
</dbReference>
<reference evidence="5 6" key="1">
    <citation type="submission" date="2017-03" db="EMBL/GenBank/DDBJ databases">
        <authorList>
            <person name="Afonso C.L."/>
            <person name="Miller P.J."/>
            <person name="Scott M.A."/>
            <person name="Spackman E."/>
            <person name="Goraichik I."/>
            <person name="Dimitrov K.M."/>
            <person name="Suarez D.L."/>
            <person name="Swayne D.E."/>
        </authorList>
    </citation>
    <scope>NUCLEOTIDE SEQUENCE [LARGE SCALE GENOMIC DNA]</scope>
    <source>
        <strain evidence="5 6">CECT 8620</strain>
    </source>
</reference>
<dbReference type="InterPro" id="IPR008902">
    <property type="entry name" value="Rhamnosid_concanavalin"/>
</dbReference>
<dbReference type="InterPro" id="IPR013737">
    <property type="entry name" value="Bac_rhamnosid_N"/>
</dbReference>
<evidence type="ECO:0000313" key="6">
    <source>
        <dbReference type="Proteomes" id="UP000193862"/>
    </source>
</evidence>
<dbReference type="GO" id="GO:0005975">
    <property type="term" value="P:carbohydrate metabolic process"/>
    <property type="evidence" value="ECO:0007669"/>
    <property type="project" value="InterPro"/>
</dbReference>
<dbReference type="Gene3D" id="2.60.120.260">
    <property type="entry name" value="Galactose-binding domain-like"/>
    <property type="match status" value="2"/>
</dbReference>
<evidence type="ECO:0000259" key="1">
    <source>
        <dbReference type="Pfam" id="PF05592"/>
    </source>
</evidence>
<dbReference type="EMBL" id="FWFS01000010">
    <property type="protein sequence ID" value="SLN60294.1"/>
    <property type="molecule type" value="Genomic_DNA"/>
</dbReference>
<accession>A0A1Y5TEU0</accession>
<dbReference type="InterPro" id="IPR008928">
    <property type="entry name" value="6-hairpin_glycosidase_sf"/>
</dbReference>
<proteinExistence type="predicted"/>
<dbReference type="Gene3D" id="1.50.10.10">
    <property type="match status" value="1"/>
</dbReference>
<name>A0A1Y5TEU0_9RHOB</name>
<protein>
    <submittedName>
        <fullName evidence="5">Bacterial alpha-L-rhamnosidase</fullName>
    </submittedName>
</protein>
<dbReference type="PANTHER" id="PTHR34987">
    <property type="entry name" value="C, PUTATIVE (AFU_ORTHOLOGUE AFUA_3G02880)-RELATED"/>
    <property type="match status" value="1"/>
</dbReference>
<dbReference type="OrthoDB" id="9761045at2"/>
<evidence type="ECO:0000259" key="2">
    <source>
        <dbReference type="Pfam" id="PF08531"/>
    </source>
</evidence>
<dbReference type="Pfam" id="PF17389">
    <property type="entry name" value="Bac_rhamnosid6H"/>
    <property type="match status" value="1"/>
</dbReference>
<evidence type="ECO:0000259" key="4">
    <source>
        <dbReference type="Pfam" id="PF17390"/>
    </source>
</evidence>
<dbReference type="Pfam" id="PF17390">
    <property type="entry name" value="Bac_rhamnosid_C"/>
    <property type="match status" value="1"/>
</dbReference>
<feature type="domain" description="Alpha-L-rhamnosidase concanavalin-like" evidence="1">
    <location>
        <begin position="308"/>
        <end position="380"/>
    </location>
</feature>
<dbReference type="RefSeq" id="WP_085837458.1">
    <property type="nucleotide sequence ID" value="NZ_FWFS01000010.1"/>
</dbReference>